<sequence length="124" mass="13700">MVEEKPSGQGKNKAFIDNQWKPGESGNPGGRHKDPGITAIQIEMLDKPCPYAKDPKTTWRMWLAEKGLLLAGDKEAALRDLKDRLEGKVTLPIGGDRENPIYTITVSSEEGKKDVGRLLNGERT</sequence>
<accession>A0A0F9DR45</accession>
<feature type="region of interest" description="Disordered" evidence="1">
    <location>
        <begin position="1"/>
        <end position="35"/>
    </location>
</feature>
<gene>
    <name evidence="2" type="ORF">LCGC14_2167310</name>
</gene>
<comment type="caution">
    <text evidence="2">The sequence shown here is derived from an EMBL/GenBank/DDBJ whole genome shotgun (WGS) entry which is preliminary data.</text>
</comment>
<organism evidence="2">
    <name type="scientific">marine sediment metagenome</name>
    <dbReference type="NCBI Taxonomy" id="412755"/>
    <lineage>
        <taxon>unclassified sequences</taxon>
        <taxon>metagenomes</taxon>
        <taxon>ecological metagenomes</taxon>
    </lineage>
</organism>
<dbReference type="EMBL" id="LAZR01027914">
    <property type="protein sequence ID" value="KKL64209.1"/>
    <property type="molecule type" value="Genomic_DNA"/>
</dbReference>
<reference evidence="2" key="1">
    <citation type="journal article" date="2015" name="Nature">
        <title>Complex archaea that bridge the gap between prokaryotes and eukaryotes.</title>
        <authorList>
            <person name="Spang A."/>
            <person name="Saw J.H."/>
            <person name="Jorgensen S.L."/>
            <person name="Zaremba-Niedzwiedzka K."/>
            <person name="Martijn J."/>
            <person name="Lind A.E."/>
            <person name="van Eijk R."/>
            <person name="Schleper C."/>
            <person name="Guy L."/>
            <person name="Ettema T.J."/>
        </authorList>
    </citation>
    <scope>NUCLEOTIDE SEQUENCE</scope>
</reference>
<proteinExistence type="predicted"/>
<evidence type="ECO:0000256" key="1">
    <source>
        <dbReference type="SAM" id="MobiDB-lite"/>
    </source>
</evidence>
<evidence type="ECO:0008006" key="3">
    <source>
        <dbReference type="Google" id="ProtNLM"/>
    </source>
</evidence>
<evidence type="ECO:0000313" key="2">
    <source>
        <dbReference type="EMBL" id="KKL64209.1"/>
    </source>
</evidence>
<protein>
    <recommendedName>
        <fullName evidence="3">DUF5681 domain-containing protein</fullName>
    </recommendedName>
</protein>
<dbReference type="AlphaFoldDB" id="A0A0F9DR45"/>
<name>A0A0F9DR45_9ZZZZ</name>